<dbReference type="AlphaFoldDB" id="A0A4P9WGE4"/>
<dbReference type="GO" id="GO:0140664">
    <property type="term" value="F:ATP-dependent DNA damage sensor activity"/>
    <property type="evidence" value="ECO:0007669"/>
    <property type="project" value="InterPro"/>
</dbReference>
<reference evidence="3" key="1">
    <citation type="journal article" date="2018" name="Nat. Microbiol.">
        <title>Leveraging single-cell genomics to expand the fungal tree of life.</title>
        <authorList>
            <person name="Ahrendt S.R."/>
            <person name="Quandt C.A."/>
            <person name="Ciobanu D."/>
            <person name="Clum A."/>
            <person name="Salamov A."/>
            <person name="Andreopoulos B."/>
            <person name="Cheng J.F."/>
            <person name="Woyke T."/>
            <person name="Pelin A."/>
            <person name="Henrissat B."/>
            <person name="Reynolds N.K."/>
            <person name="Benny G.L."/>
            <person name="Smith M.E."/>
            <person name="James T.Y."/>
            <person name="Grigoriev I.V."/>
        </authorList>
    </citation>
    <scope>NUCLEOTIDE SEQUENCE [LARGE SCALE GENOMIC DNA]</scope>
</reference>
<dbReference type="GO" id="GO:0016301">
    <property type="term" value="F:kinase activity"/>
    <property type="evidence" value="ECO:0007669"/>
    <property type="project" value="UniProtKB-KW"/>
</dbReference>
<dbReference type="Proteomes" id="UP000269721">
    <property type="component" value="Unassembled WGS sequence"/>
</dbReference>
<dbReference type="InterPro" id="IPR038973">
    <property type="entry name" value="MutL/Mlh/Pms-like"/>
</dbReference>
<dbReference type="GO" id="GO:0016887">
    <property type="term" value="F:ATP hydrolysis activity"/>
    <property type="evidence" value="ECO:0007669"/>
    <property type="project" value="InterPro"/>
</dbReference>
<accession>A0A4P9WGE4</accession>
<evidence type="ECO:0000313" key="3">
    <source>
        <dbReference type="Proteomes" id="UP000269721"/>
    </source>
</evidence>
<dbReference type="Gene3D" id="3.30.565.10">
    <property type="entry name" value="Histidine kinase-like ATPase, C-terminal domain"/>
    <property type="match status" value="1"/>
</dbReference>
<dbReference type="SUPFAM" id="SSF55874">
    <property type="entry name" value="ATPase domain of HSP90 chaperone/DNA topoisomerase II/histidine kinase"/>
    <property type="match status" value="1"/>
</dbReference>
<organism evidence="2 3">
    <name type="scientific">Blyttiomyces helicus</name>
    <dbReference type="NCBI Taxonomy" id="388810"/>
    <lineage>
        <taxon>Eukaryota</taxon>
        <taxon>Fungi</taxon>
        <taxon>Fungi incertae sedis</taxon>
        <taxon>Chytridiomycota</taxon>
        <taxon>Chytridiomycota incertae sedis</taxon>
        <taxon>Chytridiomycetes</taxon>
        <taxon>Chytridiomycetes incertae sedis</taxon>
        <taxon>Blyttiomyces</taxon>
    </lineage>
</organism>
<keyword evidence="3" id="KW-1185">Reference proteome</keyword>
<protein>
    <submittedName>
        <fullName evidence="2">Histidine kinase-like ATPase</fullName>
    </submittedName>
</protein>
<dbReference type="PROSITE" id="PS00058">
    <property type="entry name" value="DNA_MISMATCH_REPAIR_1"/>
    <property type="match status" value="1"/>
</dbReference>
<gene>
    <name evidence="2" type="ORF">BDK51DRAFT_22209</name>
</gene>
<dbReference type="GO" id="GO:0032389">
    <property type="term" value="C:MutLalpha complex"/>
    <property type="evidence" value="ECO:0007669"/>
    <property type="project" value="TreeGrafter"/>
</dbReference>
<dbReference type="GO" id="GO:0006298">
    <property type="term" value="P:mismatch repair"/>
    <property type="evidence" value="ECO:0007669"/>
    <property type="project" value="InterPro"/>
</dbReference>
<dbReference type="EMBL" id="KZ995564">
    <property type="protein sequence ID" value="RKO90428.1"/>
    <property type="molecule type" value="Genomic_DNA"/>
</dbReference>
<dbReference type="InterPro" id="IPR014762">
    <property type="entry name" value="DNA_mismatch_repair_CS"/>
</dbReference>
<dbReference type="PANTHER" id="PTHR10073:SF54">
    <property type="entry name" value="PMS1 PROTEIN HOMOLOG 1"/>
    <property type="match status" value="1"/>
</dbReference>
<keyword evidence="2" id="KW-0418">Kinase</keyword>
<name>A0A4P9WGE4_9FUNG</name>
<proteinExistence type="inferred from homology"/>
<comment type="similarity">
    <text evidence="1">Belongs to the DNA mismatch repair MutL/HexB family.</text>
</comment>
<evidence type="ECO:0000256" key="1">
    <source>
        <dbReference type="ARBA" id="ARBA00006082"/>
    </source>
</evidence>
<dbReference type="InterPro" id="IPR036890">
    <property type="entry name" value="HATPase_C_sf"/>
</dbReference>
<keyword evidence="2" id="KW-0808">Transferase</keyword>
<evidence type="ECO:0000313" key="2">
    <source>
        <dbReference type="EMBL" id="RKO90428.1"/>
    </source>
</evidence>
<dbReference type="PANTHER" id="PTHR10073">
    <property type="entry name" value="DNA MISMATCH REPAIR PROTEIN MLH, PMS, MUTL"/>
    <property type="match status" value="1"/>
</dbReference>
<dbReference type="Pfam" id="PF13589">
    <property type="entry name" value="HATPase_c_3"/>
    <property type="match status" value="1"/>
</dbReference>
<dbReference type="OrthoDB" id="10263226at2759"/>
<sequence length="185" mass="20266">MVAEIRSLPQDTKRRLSSAQVAVTADNVVKELVENSGTTSSTQFRIDVVVRNAGLDFLSVRDNGSGVSVVDAPEMMKQHTTSKLRSYEDLAHVQSYGFRGEALHSIADISGAVTVTTRTRNEMAARVYKFDRVGKIVSEGTISMSEGTFIKVEKLFSNVAVRREIAATAKAVAKMEKRIRELVTA</sequence>